<dbReference type="PANTHER" id="PTHR14969:SF62">
    <property type="entry name" value="DECAPRENYLPHOSPHORYL-5-PHOSPHORIBOSE PHOSPHATASE RV3807C-RELATED"/>
    <property type="match status" value="1"/>
</dbReference>
<evidence type="ECO:0000313" key="9">
    <source>
        <dbReference type="EMBL" id="SKA63502.1"/>
    </source>
</evidence>
<dbReference type="STRING" id="1121442.SAMN02745702_00148"/>
<name>A0A1T4VEW2_9BACT</name>
<feature type="transmembrane region" description="Helical" evidence="7">
    <location>
        <begin position="26"/>
        <end position="47"/>
    </location>
</feature>
<keyword evidence="2" id="KW-1003">Cell membrane</keyword>
<evidence type="ECO:0000256" key="5">
    <source>
        <dbReference type="ARBA" id="ARBA00022989"/>
    </source>
</evidence>
<feature type="transmembrane region" description="Helical" evidence="7">
    <location>
        <begin position="171"/>
        <end position="189"/>
    </location>
</feature>
<evidence type="ECO:0000256" key="1">
    <source>
        <dbReference type="ARBA" id="ARBA00004651"/>
    </source>
</evidence>
<dbReference type="AlphaFoldDB" id="A0A1T4VEW2"/>
<comment type="subcellular location">
    <subcellularLocation>
        <location evidence="1">Cell membrane</location>
        <topology evidence="1">Multi-pass membrane protein</topology>
    </subcellularLocation>
</comment>
<organism evidence="9 10">
    <name type="scientific">Desulfobaculum bizertense DSM 18034</name>
    <dbReference type="NCBI Taxonomy" id="1121442"/>
    <lineage>
        <taxon>Bacteria</taxon>
        <taxon>Pseudomonadati</taxon>
        <taxon>Thermodesulfobacteriota</taxon>
        <taxon>Desulfovibrionia</taxon>
        <taxon>Desulfovibrionales</taxon>
        <taxon>Desulfovibrionaceae</taxon>
        <taxon>Desulfobaculum</taxon>
    </lineage>
</organism>
<dbReference type="Proteomes" id="UP000189733">
    <property type="component" value="Unassembled WGS sequence"/>
</dbReference>
<dbReference type="PANTHER" id="PTHR14969">
    <property type="entry name" value="SPHINGOSINE-1-PHOSPHATE PHOSPHOHYDROLASE"/>
    <property type="match status" value="1"/>
</dbReference>
<evidence type="ECO:0000256" key="2">
    <source>
        <dbReference type="ARBA" id="ARBA00022475"/>
    </source>
</evidence>
<feature type="domain" description="Phosphatidic acid phosphatase type 2/haloperoxidase" evidence="8">
    <location>
        <begin position="61"/>
        <end position="182"/>
    </location>
</feature>
<dbReference type="InterPro" id="IPR000326">
    <property type="entry name" value="PAP2/HPO"/>
</dbReference>
<keyword evidence="3 7" id="KW-0812">Transmembrane</keyword>
<dbReference type="GO" id="GO:0016787">
    <property type="term" value="F:hydrolase activity"/>
    <property type="evidence" value="ECO:0007669"/>
    <property type="project" value="UniProtKB-KW"/>
</dbReference>
<dbReference type="OrthoDB" id="9801622at2"/>
<protein>
    <submittedName>
        <fullName evidence="9">Undecaprenyl-diphosphatase</fullName>
    </submittedName>
</protein>
<evidence type="ECO:0000256" key="6">
    <source>
        <dbReference type="ARBA" id="ARBA00023136"/>
    </source>
</evidence>
<dbReference type="Gene3D" id="1.20.144.10">
    <property type="entry name" value="Phosphatidic acid phosphatase type 2/haloperoxidase"/>
    <property type="match status" value="1"/>
</dbReference>
<dbReference type="EMBL" id="FUYA01000001">
    <property type="protein sequence ID" value="SKA63502.1"/>
    <property type="molecule type" value="Genomic_DNA"/>
</dbReference>
<dbReference type="SUPFAM" id="SSF48317">
    <property type="entry name" value="Acid phosphatase/Vanadium-dependent haloperoxidase"/>
    <property type="match status" value="1"/>
</dbReference>
<evidence type="ECO:0000256" key="3">
    <source>
        <dbReference type="ARBA" id="ARBA00022692"/>
    </source>
</evidence>
<dbReference type="Pfam" id="PF01569">
    <property type="entry name" value="PAP2"/>
    <property type="match status" value="1"/>
</dbReference>
<gene>
    <name evidence="9" type="ORF">SAMN02745702_00148</name>
</gene>
<evidence type="ECO:0000259" key="8">
    <source>
        <dbReference type="SMART" id="SM00014"/>
    </source>
</evidence>
<dbReference type="GO" id="GO:0005886">
    <property type="term" value="C:plasma membrane"/>
    <property type="evidence" value="ECO:0007669"/>
    <property type="project" value="UniProtKB-SubCell"/>
</dbReference>
<keyword evidence="6 7" id="KW-0472">Membrane</keyword>
<sequence length="205" mass="23177">MSFATPVWDQTIFEFFHYTRNQAFDFLAPLFSSPVFLWGVVLVGLFFGLRGWPRRHQVLVVLSLLALLGMADGGTNIVKNQVGRVRPLNALASVYFHEDGKWQQRPADFVQTKEKGSSFPSAHAANSMGVAVLLAFFFPACRKSIWLFPMLVGWSRFYLAKHYPIDVCSGWIFGAVMAAIICAVLLSLCSRSIKEIRWRQNGRLQ</sequence>
<evidence type="ECO:0000313" key="10">
    <source>
        <dbReference type="Proteomes" id="UP000189733"/>
    </source>
</evidence>
<dbReference type="InterPro" id="IPR036938">
    <property type="entry name" value="PAP2/HPO_sf"/>
</dbReference>
<evidence type="ECO:0000256" key="7">
    <source>
        <dbReference type="SAM" id="Phobius"/>
    </source>
</evidence>
<keyword evidence="4" id="KW-0378">Hydrolase</keyword>
<keyword evidence="10" id="KW-1185">Reference proteome</keyword>
<reference evidence="9 10" key="1">
    <citation type="submission" date="2017-02" db="EMBL/GenBank/DDBJ databases">
        <authorList>
            <person name="Peterson S.W."/>
        </authorList>
    </citation>
    <scope>NUCLEOTIDE SEQUENCE [LARGE SCALE GENOMIC DNA]</scope>
    <source>
        <strain evidence="9 10">DSM 18034</strain>
    </source>
</reference>
<evidence type="ECO:0000256" key="4">
    <source>
        <dbReference type="ARBA" id="ARBA00022801"/>
    </source>
</evidence>
<dbReference type="SMART" id="SM00014">
    <property type="entry name" value="acidPPc"/>
    <property type="match status" value="1"/>
</dbReference>
<accession>A0A1T4VEW2</accession>
<dbReference type="RefSeq" id="WP_078683478.1">
    <property type="nucleotide sequence ID" value="NZ_FUYA01000001.1"/>
</dbReference>
<proteinExistence type="predicted"/>
<keyword evidence="5 7" id="KW-1133">Transmembrane helix</keyword>